<evidence type="ECO:0000313" key="2">
    <source>
        <dbReference type="Proteomes" id="UP000270190"/>
    </source>
</evidence>
<proteinExistence type="predicted"/>
<accession>A0A2X0QJG6</accession>
<reference evidence="2" key="1">
    <citation type="submission" date="2018-04" db="EMBL/GenBank/DDBJ databases">
        <authorList>
            <person name="Illikoud N."/>
        </authorList>
    </citation>
    <scope>NUCLEOTIDE SEQUENCE [LARGE SCALE GENOMIC DNA]</scope>
</reference>
<dbReference type="AlphaFoldDB" id="A0A2X0QJG6"/>
<name>A0A2X0QJG6_BROTH</name>
<gene>
    <name evidence="1" type="ORF">BTBSAS_30067</name>
</gene>
<protein>
    <submittedName>
        <fullName evidence="1">Uncharacterized protein</fullName>
    </submittedName>
</protein>
<dbReference type="Proteomes" id="UP000270190">
    <property type="component" value="Unassembled WGS sequence"/>
</dbReference>
<organism evidence="1 2">
    <name type="scientific">Brochothrix thermosphacta</name>
    <name type="common">Microbacterium thermosphactum</name>
    <dbReference type="NCBI Taxonomy" id="2756"/>
    <lineage>
        <taxon>Bacteria</taxon>
        <taxon>Bacillati</taxon>
        <taxon>Bacillota</taxon>
        <taxon>Bacilli</taxon>
        <taxon>Bacillales</taxon>
        <taxon>Listeriaceae</taxon>
        <taxon>Brochothrix</taxon>
    </lineage>
</organism>
<sequence length="76" mass="8963">MEMVIISIFLSPEHILLWESSVLSNKYQNKNQNIPSIYDVSNFFKYFDGIPSRRKIYTIYLKKLAIDKINLTYAAL</sequence>
<evidence type="ECO:0000313" key="1">
    <source>
        <dbReference type="EMBL" id="SPP28749.1"/>
    </source>
</evidence>
<dbReference type="EMBL" id="OUNC01000023">
    <property type="protein sequence ID" value="SPP28749.1"/>
    <property type="molecule type" value="Genomic_DNA"/>
</dbReference>